<dbReference type="AlphaFoldDB" id="F8NLL2"/>
<reference evidence="3" key="1">
    <citation type="submission" date="2011-04" db="EMBL/GenBank/DDBJ databases">
        <title>Evolution of plant cell wall degrading machinery underlies the functional diversity of forest fungi.</title>
        <authorList>
            <consortium name="US DOE Joint Genome Institute (JGI-PGF)"/>
            <person name="Eastwood D.C."/>
            <person name="Floudas D."/>
            <person name="Binder M."/>
            <person name="Majcherczyk A."/>
            <person name="Schneider P."/>
            <person name="Aerts A."/>
            <person name="Asiegbu F.O."/>
            <person name="Baker S.E."/>
            <person name="Barry K."/>
            <person name="Bendiksby M."/>
            <person name="Blumentritt M."/>
            <person name="Coutinho P.M."/>
            <person name="Cullen D."/>
            <person name="Cullen D."/>
            <person name="Gathman A."/>
            <person name="Goodell B."/>
            <person name="Henrissat B."/>
            <person name="Ihrmark K."/>
            <person name="Kauserud H."/>
            <person name="Kohler A."/>
            <person name="LaButti K."/>
            <person name="Lapidus A."/>
            <person name="Lavin J.L."/>
            <person name="Lee Y.-H."/>
            <person name="Lindquist E."/>
            <person name="Lilly W."/>
            <person name="Lucas S."/>
            <person name="Morin E."/>
            <person name="Murat C."/>
            <person name="Oguiza J.A."/>
            <person name="Park J."/>
            <person name="Pisabarro A.G."/>
            <person name="Riley R."/>
            <person name="Rosling A."/>
            <person name="Salamov A."/>
            <person name="Schmidt O."/>
            <person name="Schmutz J."/>
            <person name="Skrede I."/>
            <person name="Stenlid J."/>
            <person name="Wiebenga A."/>
            <person name="Xie X."/>
            <person name="Kues U."/>
            <person name="Hibbett D.S."/>
            <person name="Hoffmeister D."/>
            <person name="Hogberg N."/>
            <person name="Martin F."/>
            <person name="Grigoriev I.V."/>
            <person name="Watkinson S.C."/>
        </authorList>
    </citation>
    <scope>NUCLEOTIDE SEQUENCE</scope>
    <source>
        <strain evidence="3">S7.9</strain>
    </source>
</reference>
<dbReference type="OrthoDB" id="3269403at2759"/>
<organism>
    <name type="scientific">Serpula lacrymans var. lacrymans (strain S7.9)</name>
    <name type="common">Dry rot fungus</name>
    <dbReference type="NCBI Taxonomy" id="578457"/>
    <lineage>
        <taxon>Eukaryota</taxon>
        <taxon>Fungi</taxon>
        <taxon>Dikarya</taxon>
        <taxon>Basidiomycota</taxon>
        <taxon>Agaricomycotina</taxon>
        <taxon>Agaricomycetes</taxon>
        <taxon>Agaricomycetidae</taxon>
        <taxon>Boletales</taxon>
        <taxon>Coniophorineae</taxon>
        <taxon>Serpulaceae</taxon>
        <taxon>Serpula</taxon>
    </lineage>
</organism>
<accession>F8NLL2</accession>
<evidence type="ECO:0000313" key="3">
    <source>
        <dbReference type="EMBL" id="EGO28193.1"/>
    </source>
</evidence>
<dbReference type="Proteomes" id="UP000008064">
    <property type="component" value="Unassembled WGS sequence"/>
</dbReference>
<dbReference type="KEGG" id="sla:SERLADRAFT_405839"/>
<feature type="region of interest" description="Disordered" evidence="1">
    <location>
        <begin position="30"/>
        <end position="60"/>
    </location>
</feature>
<sequence>MFKGILSCLDGLGVLWGEIGVGGKDEDGNSKGVLDRGSVMSGGGASTASRGQMGRGLGDGNGSLATASKTSLAGEGMASFILAISGPGWIALASISLGSLWDTRGGLLEGGRGGEWHAAGRIVQPALFAPLLHALPLQILYTPALDRNYGPVHNGLLNVLVGCVDLFLGGKKHWDGVFGWGGVESVTNCAHGNFEKNACDESWTWYLSNARNVANTNSPVQIQCPGTILSNFNGKGVLAFSVGALFVTEKPKESTETNVFDLDNSIVICKYMPKNVSWMPQIHQDLRGQSYQDLIIAQISIKSGGQRRKQISSQKKTLKVVIQIKEQHSAADIAVWEWLQDLVKYLGEDRRSLEESNVDRDEDGIVQKVYRVKAMFWRKNVEKELGIINKTQLQDDNLYS</sequence>
<gene>
    <name evidence="3" type="ORF">SERLADRAFT_405839</name>
</gene>
<name>F8NLL2_SERL9</name>
<feature type="signal peptide" evidence="2">
    <location>
        <begin position="1"/>
        <end position="17"/>
    </location>
</feature>
<evidence type="ECO:0000256" key="2">
    <source>
        <dbReference type="SAM" id="SignalP"/>
    </source>
</evidence>
<evidence type="ECO:0000256" key="1">
    <source>
        <dbReference type="SAM" id="MobiDB-lite"/>
    </source>
</evidence>
<keyword evidence="2" id="KW-0732">Signal</keyword>
<protein>
    <submittedName>
        <fullName evidence="3">Uncharacterized protein</fullName>
    </submittedName>
</protein>
<dbReference type="EMBL" id="GL945430">
    <property type="protein sequence ID" value="EGO28193.1"/>
    <property type="molecule type" value="Genomic_DNA"/>
</dbReference>
<dbReference type="HOGENOM" id="CLU_689201_0_0_1"/>
<dbReference type="RefSeq" id="XP_007314392.1">
    <property type="nucleotide sequence ID" value="XM_007314330.1"/>
</dbReference>
<dbReference type="GeneID" id="18812581"/>
<feature type="chain" id="PRO_5003375718" evidence="2">
    <location>
        <begin position="18"/>
        <end position="400"/>
    </location>
</feature>
<proteinExistence type="predicted"/>